<keyword evidence="2" id="KW-0479">Metal-binding</keyword>
<dbReference type="Gramene" id="QL05p035277:mrna">
    <property type="protein sequence ID" value="QL05p035277:mrna"/>
    <property type="gene ID" value="QL05p035277"/>
</dbReference>
<evidence type="ECO:0000256" key="3">
    <source>
        <dbReference type="ARBA" id="ARBA00022771"/>
    </source>
</evidence>
<keyword evidence="3 7" id="KW-0863">Zinc-finger</keyword>
<dbReference type="PROSITE" id="PS50808">
    <property type="entry name" value="ZF_BED"/>
    <property type="match status" value="1"/>
</dbReference>
<name>A0A7N2R4S6_QUELO</name>
<dbReference type="GO" id="GO:0005634">
    <property type="term" value="C:nucleus"/>
    <property type="evidence" value="ECO:0007669"/>
    <property type="project" value="UniProtKB-SubCell"/>
</dbReference>
<feature type="compositionally biased region" description="Acidic residues" evidence="8">
    <location>
        <begin position="741"/>
        <end position="753"/>
    </location>
</feature>
<dbReference type="Pfam" id="PF04937">
    <property type="entry name" value="DUF659"/>
    <property type="match status" value="1"/>
</dbReference>
<evidence type="ECO:0000256" key="5">
    <source>
        <dbReference type="ARBA" id="ARBA00023125"/>
    </source>
</evidence>
<dbReference type="InterPro" id="IPR008906">
    <property type="entry name" value="HATC_C_dom"/>
</dbReference>
<dbReference type="Pfam" id="PF02892">
    <property type="entry name" value="zf-BED"/>
    <property type="match status" value="1"/>
</dbReference>
<evidence type="ECO:0000256" key="2">
    <source>
        <dbReference type="ARBA" id="ARBA00022723"/>
    </source>
</evidence>
<dbReference type="Pfam" id="PF05699">
    <property type="entry name" value="Dimer_Tnp_hAT"/>
    <property type="match status" value="1"/>
</dbReference>
<sequence>MGITNSDSQISTSPPHPSSQPLFLTTHSLSASPLRPRPLRLTLSVSLPRQSPLALSASLPLYLALSASHSASPSLPRPLRLTLCLFLSASPSPPQTFFFLSASLKLTGLKYWVFFFLFGFFPSHPYGFSVSPSKVLCSLLLGFISLKLLSEMESASVPSNERASTTGSNANSSSVRAKCDPAWDHVTEELKDGRSSYRCIHCGKTYKGGGINRMKRHLAGIKGDVAACMGVPYDVRFQMVENLKEISKSKEQTKKDQEASNYSPLEDSPEFEDVQEITPRGRGLGRGNRSSPSNFPQRSNLGKRKVGDIGNYFAPRTTPGAQPSIKSVLAGKEKKRRVDMAVARWMYDACIPINAVNSSYYQPMFNAVASYGPGYRGPNYHALRVPLLREAKREVQLIVDSHRSYWADTGCTIMADGWTDTRHRTLINFLVYCPKGPTRFATTFIALGSLKEHKHDLQALVTSKFYVESKYAKDKKAKAVVKIILDNQFWNDCHVIVHIMSPLIRLLRIVDSDEKPAMGYVYDGMYRVIDGIKKIFKDKKRLWEPYVNIIKDRWDNQFYRDIHAAAYWLNPAFQYDTSTLNKRLETQSAVTDVIESKVSVDEWWKLFGSCAPTLQKFAIRILSQTAASSGCERNWSAFEQIHTKRRNRLEHQRLNDLVFVHYNYRLKERVKRKKFNFDPIDYASIDKTEFWVVEDEEPPFLDHEEIENALYEEGAYPIEEGSSSHVQRDMDNEVIEDDDDDINLESFGDEDDAPPGFRDKNHPIHVEVEEDEDEDDDDDASGGAFGSHDDIDFNFLHNK</sequence>
<organism evidence="10 11">
    <name type="scientific">Quercus lobata</name>
    <name type="common">Valley oak</name>
    <dbReference type="NCBI Taxonomy" id="97700"/>
    <lineage>
        <taxon>Eukaryota</taxon>
        <taxon>Viridiplantae</taxon>
        <taxon>Streptophyta</taxon>
        <taxon>Embryophyta</taxon>
        <taxon>Tracheophyta</taxon>
        <taxon>Spermatophyta</taxon>
        <taxon>Magnoliopsida</taxon>
        <taxon>eudicotyledons</taxon>
        <taxon>Gunneridae</taxon>
        <taxon>Pentapetalae</taxon>
        <taxon>rosids</taxon>
        <taxon>fabids</taxon>
        <taxon>Fagales</taxon>
        <taxon>Fagaceae</taxon>
        <taxon>Quercus</taxon>
    </lineage>
</organism>
<accession>A0A7N2R4S6</accession>
<comment type="subcellular location">
    <subcellularLocation>
        <location evidence="1">Nucleus</location>
    </subcellularLocation>
</comment>
<dbReference type="InterPro" id="IPR012337">
    <property type="entry name" value="RNaseH-like_sf"/>
</dbReference>
<feature type="compositionally biased region" description="Acidic residues" evidence="8">
    <location>
        <begin position="768"/>
        <end position="780"/>
    </location>
</feature>
<evidence type="ECO:0000256" key="8">
    <source>
        <dbReference type="SAM" id="MobiDB-lite"/>
    </source>
</evidence>
<feature type="domain" description="BED-type" evidence="9">
    <location>
        <begin position="177"/>
        <end position="235"/>
    </location>
</feature>
<feature type="compositionally biased region" description="Basic and acidic residues" evidence="8">
    <location>
        <begin position="757"/>
        <end position="767"/>
    </location>
</feature>
<feature type="region of interest" description="Disordered" evidence="8">
    <location>
        <begin position="1"/>
        <end position="20"/>
    </location>
</feature>
<keyword evidence="4" id="KW-0862">Zinc</keyword>
<dbReference type="InterPro" id="IPR007021">
    <property type="entry name" value="DUF659"/>
</dbReference>
<dbReference type="EnsemblPlants" id="QL05p035277:mrna">
    <property type="protein sequence ID" value="QL05p035277:mrna"/>
    <property type="gene ID" value="QL05p035277"/>
</dbReference>
<dbReference type="SUPFAM" id="SSF53098">
    <property type="entry name" value="Ribonuclease H-like"/>
    <property type="match status" value="1"/>
</dbReference>
<feature type="compositionally biased region" description="Basic and acidic residues" evidence="8">
    <location>
        <begin position="248"/>
        <end position="258"/>
    </location>
</feature>
<evidence type="ECO:0000313" key="11">
    <source>
        <dbReference type="Proteomes" id="UP000594261"/>
    </source>
</evidence>
<dbReference type="GO" id="GO:0046983">
    <property type="term" value="F:protein dimerization activity"/>
    <property type="evidence" value="ECO:0007669"/>
    <property type="project" value="InterPro"/>
</dbReference>
<dbReference type="PANTHER" id="PTHR32166:SF121">
    <property type="entry name" value="DUF659 DOMAIN-CONTAINING PROTEIN"/>
    <property type="match status" value="1"/>
</dbReference>
<dbReference type="Proteomes" id="UP000594261">
    <property type="component" value="Chromosome 5"/>
</dbReference>
<proteinExistence type="predicted"/>
<protein>
    <recommendedName>
        <fullName evidence="9">BED-type domain-containing protein</fullName>
    </recommendedName>
</protein>
<feature type="region of interest" description="Disordered" evidence="8">
    <location>
        <begin position="248"/>
        <end position="318"/>
    </location>
</feature>
<feature type="region of interest" description="Disordered" evidence="8">
    <location>
        <begin position="741"/>
        <end position="799"/>
    </location>
</feature>
<dbReference type="InParanoid" id="A0A7N2R4S6"/>
<dbReference type="PANTHER" id="PTHR32166">
    <property type="entry name" value="OSJNBA0013A04.12 PROTEIN"/>
    <property type="match status" value="1"/>
</dbReference>
<reference evidence="10" key="2">
    <citation type="submission" date="2021-01" db="UniProtKB">
        <authorList>
            <consortium name="EnsemblPlants"/>
        </authorList>
    </citation>
    <scope>IDENTIFICATION</scope>
</reference>
<reference evidence="10 11" key="1">
    <citation type="journal article" date="2016" name="G3 (Bethesda)">
        <title>First Draft Assembly and Annotation of the Genome of a California Endemic Oak Quercus lobata Nee (Fagaceae).</title>
        <authorList>
            <person name="Sork V.L."/>
            <person name="Fitz-Gibbon S.T."/>
            <person name="Puiu D."/>
            <person name="Crepeau M."/>
            <person name="Gugger P.F."/>
            <person name="Sherman R."/>
            <person name="Stevens K."/>
            <person name="Langley C.H."/>
            <person name="Pellegrini M."/>
            <person name="Salzberg S.L."/>
        </authorList>
    </citation>
    <scope>NUCLEOTIDE SEQUENCE [LARGE SCALE GENOMIC DNA]</scope>
    <source>
        <strain evidence="10 11">cv. SW786</strain>
    </source>
</reference>
<dbReference type="GO" id="GO:0003677">
    <property type="term" value="F:DNA binding"/>
    <property type="evidence" value="ECO:0007669"/>
    <property type="project" value="UniProtKB-KW"/>
</dbReference>
<keyword evidence="11" id="KW-1185">Reference proteome</keyword>
<evidence type="ECO:0000256" key="6">
    <source>
        <dbReference type="ARBA" id="ARBA00023242"/>
    </source>
</evidence>
<keyword evidence="5" id="KW-0238">DNA-binding</keyword>
<dbReference type="InterPro" id="IPR003656">
    <property type="entry name" value="Znf_BED"/>
</dbReference>
<keyword evidence="6" id="KW-0539">Nucleus</keyword>
<dbReference type="AlphaFoldDB" id="A0A7N2R4S6"/>
<evidence type="ECO:0000256" key="1">
    <source>
        <dbReference type="ARBA" id="ARBA00004123"/>
    </source>
</evidence>
<evidence type="ECO:0000313" key="10">
    <source>
        <dbReference type="EnsemblPlants" id="QL05p035277:mrna"/>
    </source>
</evidence>
<evidence type="ECO:0000256" key="7">
    <source>
        <dbReference type="PROSITE-ProRule" id="PRU00027"/>
    </source>
</evidence>
<evidence type="ECO:0000259" key="9">
    <source>
        <dbReference type="PROSITE" id="PS50808"/>
    </source>
</evidence>
<dbReference type="GO" id="GO:0008270">
    <property type="term" value="F:zinc ion binding"/>
    <property type="evidence" value="ECO:0007669"/>
    <property type="project" value="UniProtKB-KW"/>
</dbReference>
<dbReference type="EMBL" id="LRBV02000005">
    <property type="status" value="NOT_ANNOTATED_CDS"/>
    <property type="molecule type" value="Genomic_DNA"/>
</dbReference>
<evidence type="ECO:0000256" key="4">
    <source>
        <dbReference type="ARBA" id="ARBA00022833"/>
    </source>
</evidence>
<dbReference type="OMA" id="XFRAGIA"/>